<name>A0A6M3L2V6_9ZZZZ</name>
<gene>
    <name evidence="1" type="ORF">MM415B02900_0009</name>
</gene>
<evidence type="ECO:0000313" key="1">
    <source>
        <dbReference type="EMBL" id="QJA87725.1"/>
    </source>
</evidence>
<dbReference type="EMBL" id="MT142728">
    <property type="protein sequence ID" value="QJA87725.1"/>
    <property type="molecule type" value="Genomic_DNA"/>
</dbReference>
<organism evidence="1">
    <name type="scientific">viral metagenome</name>
    <dbReference type="NCBI Taxonomy" id="1070528"/>
    <lineage>
        <taxon>unclassified sequences</taxon>
        <taxon>metagenomes</taxon>
        <taxon>organismal metagenomes</taxon>
    </lineage>
</organism>
<protein>
    <submittedName>
        <fullName evidence="1">Uncharacterized protein</fullName>
    </submittedName>
</protein>
<accession>A0A6M3L2V6</accession>
<proteinExistence type="predicted"/>
<reference evidence="1" key="1">
    <citation type="submission" date="2020-03" db="EMBL/GenBank/DDBJ databases">
        <title>The deep terrestrial virosphere.</title>
        <authorList>
            <person name="Holmfeldt K."/>
            <person name="Nilsson E."/>
            <person name="Simone D."/>
            <person name="Lopez-Fernandez M."/>
            <person name="Wu X."/>
            <person name="de Brujin I."/>
            <person name="Lundin D."/>
            <person name="Andersson A."/>
            <person name="Bertilsson S."/>
            <person name="Dopson M."/>
        </authorList>
    </citation>
    <scope>NUCLEOTIDE SEQUENCE</scope>
    <source>
        <strain evidence="1">MM415B02900</strain>
    </source>
</reference>
<sequence>MRDLYNNINDFWCFQNSTVSFGTAHVSTGEVDLQGYNAVTFLVNIGSAGSNAITSANHWHIRLQEAAASGVSAGTFADATNGYYILPYGGDNGSAVLTSGVVGAIDDVTTTDSSWQIGYIGPSQYVKLVFEPIASAPDLPLSVTAIRGDPNRSPVH</sequence>
<dbReference type="AlphaFoldDB" id="A0A6M3L2V6"/>